<dbReference type="SUPFAM" id="SSF52058">
    <property type="entry name" value="L domain-like"/>
    <property type="match status" value="3"/>
</dbReference>
<dbReference type="SMART" id="SM00220">
    <property type="entry name" value="S_TKc"/>
    <property type="match status" value="1"/>
</dbReference>
<organism evidence="22 23">
    <name type="scientific">Cannabis sativa</name>
    <name type="common">Hemp</name>
    <name type="synonym">Marijuana</name>
    <dbReference type="NCBI Taxonomy" id="3483"/>
    <lineage>
        <taxon>Eukaryota</taxon>
        <taxon>Viridiplantae</taxon>
        <taxon>Streptophyta</taxon>
        <taxon>Embryophyta</taxon>
        <taxon>Tracheophyta</taxon>
        <taxon>Spermatophyta</taxon>
        <taxon>Magnoliopsida</taxon>
        <taxon>eudicotyledons</taxon>
        <taxon>Gunneridae</taxon>
        <taxon>Pentapetalae</taxon>
        <taxon>rosids</taxon>
        <taxon>fabids</taxon>
        <taxon>Rosales</taxon>
        <taxon>Cannabaceae</taxon>
        <taxon>Cannabis</taxon>
    </lineage>
</organism>
<dbReference type="InterPro" id="IPR003591">
    <property type="entry name" value="Leu-rich_rpt_typical-subtyp"/>
</dbReference>
<evidence type="ECO:0000256" key="17">
    <source>
        <dbReference type="ARBA" id="ARBA00047899"/>
    </source>
</evidence>
<keyword evidence="3" id="KW-0723">Serine/threonine-protein kinase</keyword>
<feature type="transmembrane region" description="Helical" evidence="19">
    <location>
        <begin position="588"/>
        <end position="609"/>
    </location>
</feature>
<dbReference type="Pfam" id="PF23598">
    <property type="entry name" value="LRR_14"/>
    <property type="match status" value="1"/>
</dbReference>
<dbReference type="InterPro" id="IPR021720">
    <property type="entry name" value="Malectin_dom"/>
</dbReference>
<dbReference type="InterPro" id="IPR001611">
    <property type="entry name" value="Leu-rich_rpt"/>
</dbReference>
<comment type="catalytic activity">
    <reaction evidence="18">
        <text>L-seryl-[protein] + ATP = O-phospho-L-seryl-[protein] + ADP + H(+)</text>
        <dbReference type="Rhea" id="RHEA:17989"/>
        <dbReference type="Rhea" id="RHEA-COMP:9863"/>
        <dbReference type="Rhea" id="RHEA-COMP:11604"/>
        <dbReference type="ChEBI" id="CHEBI:15378"/>
        <dbReference type="ChEBI" id="CHEBI:29999"/>
        <dbReference type="ChEBI" id="CHEBI:30616"/>
        <dbReference type="ChEBI" id="CHEBI:83421"/>
        <dbReference type="ChEBI" id="CHEBI:456216"/>
        <dbReference type="EC" id="2.7.11.1"/>
    </reaction>
</comment>
<comment type="caution">
    <text evidence="22">The sequence shown here is derived from an EMBL/GenBank/DDBJ whole genome shotgun (WGS) entry which is preliminary data.</text>
</comment>
<evidence type="ECO:0000256" key="3">
    <source>
        <dbReference type="ARBA" id="ARBA00022527"/>
    </source>
</evidence>
<dbReference type="GO" id="GO:0016020">
    <property type="term" value="C:membrane"/>
    <property type="evidence" value="ECO:0007669"/>
    <property type="project" value="UniProtKB-SubCell"/>
</dbReference>
<evidence type="ECO:0000256" key="4">
    <source>
        <dbReference type="ARBA" id="ARBA00022553"/>
    </source>
</evidence>
<keyword evidence="5" id="KW-0433">Leucine-rich repeat</keyword>
<dbReference type="InterPro" id="IPR051824">
    <property type="entry name" value="LRR_Rcpt-Like_S/T_Kinase"/>
</dbReference>
<feature type="transmembrane region" description="Helical" evidence="19">
    <location>
        <begin position="1301"/>
        <end position="1322"/>
    </location>
</feature>
<evidence type="ECO:0000256" key="10">
    <source>
        <dbReference type="ARBA" id="ARBA00022741"/>
    </source>
</evidence>
<keyword evidence="12" id="KW-0067">ATP-binding</keyword>
<evidence type="ECO:0000256" key="14">
    <source>
        <dbReference type="ARBA" id="ARBA00023136"/>
    </source>
</evidence>
<evidence type="ECO:0000256" key="1">
    <source>
        <dbReference type="ARBA" id="ARBA00004479"/>
    </source>
</evidence>
<dbReference type="InterPro" id="IPR000719">
    <property type="entry name" value="Prot_kinase_dom"/>
</dbReference>
<dbReference type="FunFam" id="2.60.120.430:FF:000004">
    <property type="entry name" value="Putative leucine-rich repeat receptor-like serine/threonine-protein kinase"/>
    <property type="match status" value="3"/>
</dbReference>
<protein>
    <recommendedName>
        <fullName evidence="2">non-specific serine/threonine protein kinase</fullName>
        <ecNumber evidence="2">2.7.11.1</ecNumber>
    </recommendedName>
</protein>
<dbReference type="InterPro" id="IPR008271">
    <property type="entry name" value="Ser/Thr_kinase_AS"/>
</dbReference>
<keyword evidence="11" id="KW-0418">Kinase</keyword>
<evidence type="ECO:0000256" key="13">
    <source>
        <dbReference type="ARBA" id="ARBA00022989"/>
    </source>
</evidence>
<dbReference type="EMBL" id="JAATIQ010000677">
    <property type="protein sequence ID" value="KAF4348599.1"/>
    <property type="molecule type" value="Genomic_DNA"/>
</dbReference>
<name>A0A7J6DSK9_CANSA</name>
<reference evidence="22 23" key="1">
    <citation type="journal article" date="2020" name="bioRxiv">
        <title>Sequence and annotation of 42 cannabis genomes reveals extensive copy number variation in cannabinoid synthesis and pathogen resistance genes.</title>
        <authorList>
            <person name="Mckernan K.J."/>
            <person name="Helbert Y."/>
            <person name="Kane L.T."/>
            <person name="Ebling H."/>
            <person name="Zhang L."/>
            <person name="Liu B."/>
            <person name="Eaton Z."/>
            <person name="Mclaughlin S."/>
            <person name="Kingan S."/>
            <person name="Baybayan P."/>
            <person name="Concepcion G."/>
            <person name="Jordan M."/>
            <person name="Riva A."/>
            <person name="Barbazuk W."/>
            <person name="Harkins T."/>
        </authorList>
    </citation>
    <scope>NUCLEOTIDE SEQUENCE [LARGE SCALE GENOMIC DNA]</scope>
    <source>
        <strain evidence="23">cv. Jamaican Lion 4</strain>
        <tissue evidence="22">Leaf</tissue>
    </source>
</reference>
<evidence type="ECO:0000259" key="21">
    <source>
        <dbReference type="PROSITE" id="PS50011"/>
    </source>
</evidence>
<accession>A0A7J6DSK9</accession>
<dbReference type="InterPro" id="IPR055414">
    <property type="entry name" value="LRR_R13L4/SHOC2-like"/>
</dbReference>
<keyword evidence="14 19" id="KW-0472">Membrane</keyword>
<feature type="transmembrane region" description="Helical" evidence="19">
    <location>
        <begin position="1996"/>
        <end position="2016"/>
    </location>
</feature>
<keyword evidence="23" id="KW-1185">Reference proteome</keyword>
<feature type="transmembrane region" description="Helical" evidence="19">
    <location>
        <begin position="1558"/>
        <end position="1578"/>
    </location>
</feature>
<dbReference type="PANTHER" id="PTHR48006">
    <property type="entry name" value="LEUCINE-RICH REPEAT-CONTAINING PROTEIN DDB_G0281931-RELATED"/>
    <property type="match status" value="1"/>
</dbReference>
<dbReference type="SMART" id="SM00369">
    <property type="entry name" value="LRR_TYP"/>
    <property type="match status" value="8"/>
</dbReference>
<gene>
    <name evidence="22" type="ORF">G4B88_024077</name>
</gene>
<dbReference type="Proteomes" id="UP000583929">
    <property type="component" value="Unassembled WGS sequence"/>
</dbReference>
<dbReference type="InterPro" id="IPR032675">
    <property type="entry name" value="LRR_dom_sf"/>
</dbReference>
<keyword evidence="9" id="KW-0677">Repeat</keyword>
<dbReference type="SUPFAM" id="SSF56112">
    <property type="entry name" value="Protein kinase-like (PK-like)"/>
    <property type="match status" value="2"/>
</dbReference>
<dbReference type="Gene3D" id="2.60.120.430">
    <property type="entry name" value="Galactose-binding lectin"/>
    <property type="match status" value="3"/>
</dbReference>
<evidence type="ECO:0000256" key="11">
    <source>
        <dbReference type="ARBA" id="ARBA00022777"/>
    </source>
</evidence>
<evidence type="ECO:0000256" key="18">
    <source>
        <dbReference type="ARBA" id="ARBA00048679"/>
    </source>
</evidence>
<feature type="transmembrane region" description="Helical" evidence="19">
    <location>
        <begin position="796"/>
        <end position="813"/>
    </location>
</feature>
<dbReference type="GO" id="GO:0004674">
    <property type="term" value="F:protein serine/threonine kinase activity"/>
    <property type="evidence" value="ECO:0007669"/>
    <property type="project" value="UniProtKB-KW"/>
</dbReference>
<feature type="chain" id="PRO_5029866361" description="non-specific serine/threonine protein kinase" evidence="20">
    <location>
        <begin position="35"/>
        <end position="2059"/>
    </location>
</feature>
<evidence type="ECO:0000256" key="7">
    <source>
        <dbReference type="ARBA" id="ARBA00022692"/>
    </source>
</evidence>
<evidence type="ECO:0000256" key="8">
    <source>
        <dbReference type="ARBA" id="ARBA00022729"/>
    </source>
</evidence>
<evidence type="ECO:0000256" key="2">
    <source>
        <dbReference type="ARBA" id="ARBA00012513"/>
    </source>
</evidence>
<keyword evidence="6" id="KW-0808">Transferase</keyword>
<dbReference type="Pfam" id="PF00069">
    <property type="entry name" value="Pkinase"/>
    <property type="match status" value="1"/>
</dbReference>
<comment type="subcellular location">
    <subcellularLocation>
        <location evidence="1">Membrane</location>
        <topology evidence="1">Single-pass type I membrane protein</topology>
    </subcellularLocation>
</comment>
<dbReference type="EC" id="2.7.11.1" evidence="2"/>
<dbReference type="PROSITE" id="PS50011">
    <property type="entry name" value="PROTEIN_KINASE_DOM"/>
    <property type="match status" value="1"/>
</dbReference>
<dbReference type="FunFam" id="3.80.10.10:FF:000095">
    <property type="entry name" value="LRR receptor-like serine/threonine-protein kinase GSO1"/>
    <property type="match status" value="2"/>
</dbReference>
<dbReference type="FunFam" id="1.10.510.10:FF:000044">
    <property type="entry name" value="Putative LRR receptor-like serine/threonine-protein kinase"/>
    <property type="match status" value="1"/>
</dbReference>
<dbReference type="Pfam" id="PF00560">
    <property type="entry name" value="LRR_1"/>
    <property type="match status" value="4"/>
</dbReference>
<keyword evidence="13 19" id="KW-1133">Transmembrane helix</keyword>
<dbReference type="PROSITE" id="PS51450">
    <property type="entry name" value="LRR"/>
    <property type="match status" value="2"/>
</dbReference>
<evidence type="ECO:0000256" key="12">
    <source>
        <dbReference type="ARBA" id="ARBA00022840"/>
    </source>
</evidence>
<evidence type="ECO:0000313" key="22">
    <source>
        <dbReference type="EMBL" id="KAF4348599.1"/>
    </source>
</evidence>
<feature type="domain" description="Protein kinase" evidence="21">
    <location>
        <begin position="1182"/>
        <end position="1495"/>
    </location>
</feature>
<keyword evidence="4" id="KW-0597">Phosphoprotein</keyword>
<dbReference type="Pfam" id="PF11721">
    <property type="entry name" value="Malectin"/>
    <property type="match status" value="3"/>
</dbReference>
<proteinExistence type="predicted"/>
<keyword evidence="15" id="KW-0675">Receptor</keyword>
<evidence type="ECO:0000256" key="5">
    <source>
        <dbReference type="ARBA" id="ARBA00022614"/>
    </source>
</evidence>
<dbReference type="SMART" id="SM00365">
    <property type="entry name" value="LRR_SD22"/>
    <property type="match status" value="5"/>
</dbReference>
<evidence type="ECO:0000256" key="16">
    <source>
        <dbReference type="ARBA" id="ARBA00023180"/>
    </source>
</evidence>
<dbReference type="PROSITE" id="PS00108">
    <property type="entry name" value="PROTEIN_KINASE_ST"/>
    <property type="match status" value="1"/>
</dbReference>
<evidence type="ECO:0000256" key="9">
    <source>
        <dbReference type="ARBA" id="ARBA00022737"/>
    </source>
</evidence>
<keyword evidence="8 20" id="KW-0732">Signal</keyword>
<sequence length="2059" mass="231879">MKMGNTKTIILHDVIVFLLLLLCMEMGSIQYSTAQPGNGILLLPTSEVKAIREIAAQLNKKDWNFSDPCSNKTTIERPHTDQYFNTIICNCSISANVCHLQSINLGQNYLSGTIPSEWASTKLETLVLSVNNLTGPIPSFLGRITTLKALGLESNSFSGTIPPEFGNLVNMEIIFLSANNLTGPWPATFANMTNLKTLRISSNNFTGKLPDIFRSWKQLQNFELQGSGFEGPIPSSISVLNNLLTLRISDLKGESSEFPDLRSMNNMQKLMLRSCNIRGRIPDYISTLTNLVTLDLSFNRLEGTIPNFANIMGLSTIFLTSNQLTGLIPDWISSRDNRYAIDLSYNNFTKISGPPACRETFNLFRAFSQQSNKLLAPCLNPCSKDRYSVHINCGGKEVTIGNIKYQADEDVGGSAKFFQSPADWGFSSTGDFWDIWSSTKDHIANNASILRMKNSELYTTARLSPLSLTYYARCLANGPYTVKLHFAEIILRDNRSYYSDGSRMFDVYVQGKLKLKDFDIEKEAKGVDKEVIRNFTAMVTDKTLDIRFQWAGKGTTNVPRRGMYGSLISAISMESNFKPPDEHRSTKIIVAGVVSALLLILMILVILWWKGYFGGKPSREQRYMAPEYALWGYLTFKADVYSFGIVALELVAGINNMKFRPNEDYVCLLDWVLVSQQKGNLMGVVDSKLESEFNHEEVFRMIKVALLCTNPSPALRPTMSAVVSMLEGRTLVHELIMDPSVYGDQSRFKALTEYIDHLRSPSSKEPAQQSFFYSSEASSLKLYTIQFKTKTMASQTTLILLLFMFLFLFLAPFKSKAQTSTLPQDEVEAIKEIATQLNKTDWNFNDPCSNKSTNNIPRTDQYTNVITCNCSISPNNNLCHIQTMSMESNMFSGTIPTELGKLVNLEYLNLNANNLTGQFPLALTNLTNLKELRISSNNFSGKMPEFNNWKQLQKLEMEASGFNSSIPSSLSNLNSLTELRISDLNGEMSSNFPDLRKMTNLERLMLRSCNLRGNIPNYIRTLTNLTALDLSFNKLEGPIPNFENIMALDTLYLTSNSLNGPIPDWIKLRDSRYNLFRSSSGQKNSSILSKCLAPCSKDHYSLYINCGGKQTTVGGITYEGDQDSGGAAKLVHNSPSWGFSSTGDFWDVWSTTKDYIAENVSLLRMNNSELYTTARLSPLSLTYYARCLANGNYTVKLHFAEIVLRDNRSYYGVGRRMFDVYVQGKLELKDFNIEKEANGVDKEYIKVVKTVVSHNTLEIRLQWAGKGTRNVPKRGMYGSLISAISIKSDFDPPRKEKPTKFIIIGVVSAFCLVLIVLGILWWKGYFRKKESKDEESAIKIVHRDIKATNILLDKDLNPKISDFGLAKLNEEENTHISTRVAGTIGYMAPEYALWGYLTDKADVYSFGVMALEIVAGKNNMRFRPNENFVCLLDWAIFLQQKGDVMELVDPNLGSKFKKEEAKRMIKVALLCTNPSPSLRPAMSTVVSMLEGRTTIPELVMDSSSHGDPFKFTGLRDKLDQISQQSSSEPTTWIHLSKANIIIILYYIMASSQQFSQAVLCYHLKFFFFFFFFFLAPFLCEALGRPLPPEEVEAIREIAAQLKKKDWDLNDPCNNVTTITDKPRSDKYTNVIVCNCSIFSSNEYCHLQSFNFTGQDLDERNFLSGPIPREWNLSKLEILGMETNMLFGTIPSELGNLVNLEYFRISSNYFTGKMPEFGGWKQLQYLMMRSCNLRGNIPTHINTFEKLVVLDLSFNKLQGELPNLDNLAHLSKMYFTTINSKVHLDRKATDHYSLHINCGGKPITIGDIKYEGDDGLVSPSNFVNVGTWGLSNTGDFWDYENKASDYIAATTNVSGLRINNSDFELYTTARVSPLSLTYYAYCLGNGNYTVKLHFAEIVLRQNRSYYSLGRRIFDVYVQGKLELKDFNIEKEANGVDKAVIRVVKQVVVSHNTLEIRLQWTGKGTRNIPKRGIYGSLISAISIDSDFKPPDKNKAKKIIIGVVSALCLLFIALGLLCLKCYIGRKESRDEGPFLTTKGRYNGACGSKFGITIQERRGEKND</sequence>
<keyword evidence="7 19" id="KW-0812">Transmembrane</keyword>
<evidence type="ECO:0000256" key="6">
    <source>
        <dbReference type="ARBA" id="ARBA00022679"/>
    </source>
</evidence>
<dbReference type="Gene3D" id="3.80.10.10">
    <property type="entry name" value="Ribonuclease Inhibitor"/>
    <property type="match status" value="3"/>
</dbReference>
<dbReference type="InterPro" id="IPR011009">
    <property type="entry name" value="Kinase-like_dom_sf"/>
</dbReference>
<evidence type="ECO:0000256" key="20">
    <source>
        <dbReference type="SAM" id="SignalP"/>
    </source>
</evidence>
<comment type="catalytic activity">
    <reaction evidence="17">
        <text>L-threonyl-[protein] + ATP = O-phospho-L-threonyl-[protein] + ADP + H(+)</text>
        <dbReference type="Rhea" id="RHEA:46608"/>
        <dbReference type="Rhea" id="RHEA-COMP:11060"/>
        <dbReference type="Rhea" id="RHEA-COMP:11605"/>
        <dbReference type="ChEBI" id="CHEBI:15378"/>
        <dbReference type="ChEBI" id="CHEBI:30013"/>
        <dbReference type="ChEBI" id="CHEBI:30616"/>
        <dbReference type="ChEBI" id="CHEBI:61977"/>
        <dbReference type="ChEBI" id="CHEBI:456216"/>
        <dbReference type="EC" id="2.7.11.1"/>
    </reaction>
</comment>
<dbReference type="GO" id="GO:0005524">
    <property type="term" value="F:ATP binding"/>
    <property type="evidence" value="ECO:0007669"/>
    <property type="project" value="UniProtKB-KW"/>
</dbReference>
<dbReference type="Gene3D" id="1.10.510.10">
    <property type="entry name" value="Transferase(Phosphotransferase) domain 1"/>
    <property type="match status" value="2"/>
</dbReference>
<evidence type="ECO:0000313" key="23">
    <source>
        <dbReference type="Proteomes" id="UP000583929"/>
    </source>
</evidence>
<keyword evidence="10" id="KW-0547">Nucleotide-binding</keyword>
<keyword evidence="16" id="KW-0325">Glycoprotein</keyword>
<evidence type="ECO:0000256" key="15">
    <source>
        <dbReference type="ARBA" id="ARBA00023170"/>
    </source>
</evidence>
<evidence type="ECO:0000256" key="19">
    <source>
        <dbReference type="SAM" id="Phobius"/>
    </source>
</evidence>
<feature type="signal peptide" evidence="20">
    <location>
        <begin position="1"/>
        <end position="34"/>
    </location>
</feature>
<dbReference type="PANTHER" id="PTHR48006:SF66">
    <property type="entry name" value="PROTEIN KINASE DOMAIN-CONTAINING PROTEIN"/>
    <property type="match status" value="1"/>
</dbReference>